<dbReference type="Proteomes" id="UP001221898">
    <property type="component" value="Unassembled WGS sequence"/>
</dbReference>
<evidence type="ECO:0000313" key="2">
    <source>
        <dbReference type="EMBL" id="KAJ8417154.1"/>
    </source>
</evidence>
<feature type="compositionally biased region" description="Polar residues" evidence="1">
    <location>
        <begin position="21"/>
        <end position="31"/>
    </location>
</feature>
<sequence>MSDSLKLKPRAGPDPSLRGESFTSSAESPSLSALRCVSLTQPQSWHAPRLRRRSGREVSAARASHVQNPQEGASLWHWVPADAERSRPERRAASDTGRADSQRGGSGRT</sequence>
<keyword evidence="3" id="KW-1185">Reference proteome</keyword>
<comment type="caution">
    <text evidence="2">The sequence shown here is derived from an EMBL/GenBank/DDBJ whole genome shotgun (WGS) entry which is preliminary data.</text>
</comment>
<evidence type="ECO:0000256" key="1">
    <source>
        <dbReference type="SAM" id="MobiDB-lite"/>
    </source>
</evidence>
<evidence type="ECO:0000313" key="3">
    <source>
        <dbReference type="Proteomes" id="UP001221898"/>
    </source>
</evidence>
<feature type="region of interest" description="Disordered" evidence="1">
    <location>
        <begin position="1"/>
        <end position="109"/>
    </location>
</feature>
<feature type="compositionally biased region" description="Basic and acidic residues" evidence="1">
    <location>
        <begin position="82"/>
        <end position="101"/>
    </location>
</feature>
<name>A0AAD7TA24_9TELE</name>
<gene>
    <name evidence="2" type="ORF">AAFF_G00283810</name>
</gene>
<reference evidence="2" key="1">
    <citation type="journal article" date="2023" name="Science">
        <title>Genome structures resolve the early diversification of teleost fishes.</title>
        <authorList>
            <person name="Parey E."/>
            <person name="Louis A."/>
            <person name="Montfort J."/>
            <person name="Bouchez O."/>
            <person name="Roques C."/>
            <person name="Iampietro C."/>
            <person name="Lluch J."/>
            <person name="Castinel A."/>
            <person name="Donnadieu C."/>
            <person name="Desvignes T."/>
            <person name="Floi Bucao C."/>
            <person name="Jouanno E."/>
            <person name="Wen M."/>
            <person name="Mejri S."/>
            <person name="Dirks R."/>
            <person name="Jansen H."/>
            <person name="Henkel C."/>
            <person name="Chen W.J."/>
            <person name="Zahm M."/>
            <person name="Cabau C."/>
            <person name="Klopp C."/>
            <person name="Thompson A.W."/>
            <person name="Robinson-Rechavi M."/>
            <person name="Braasch I."/>
            <person name="Lecointre G."/>
            <person name="Bobe J."/>
            <person name="Postlethwait J.H."/>
            <person name="Berthelot C."/>
            <person name="Roest Crollius H."/>
            <person name="Guiguen Y."/>
        </authorList>
    </citation>
    <scope>NUCLEOTIDE SEQUENCE</scope>
    <source>
        <strain evidence="2">NC1722</strain>
    </source>
</reference>
<proteinExistence type="predicted"/>
<accession>A0AAD7TA24</accession>
<dbReference type="EMBL" id="JAINUG010000004">
    <property type="protein sequence ID" value="KAJ8417154.1"/>
    <property type="molecule type" value="Genomic_DNA"/>
</dbReference>
<protein>
    <submittedName>
        <fullName evidence="2">Uncharacterized protein</fullName>
    </submittedName>
</protein>
<organism evidence="2 3">
    <name type="scientific">Aldrovandia affinis</name>
    <dbReference type="NCBI Taxonomy" id="143900"/>
    <lineage>
        <taxon>Eukaryota</taxon>
        <taxon>Metazoa</taxon>
        <taxon>Chordata</taxon>
        <taxon>Craniata</taxon>
        <taxon>Vertebrata</taxon>
        <taxon>Euteleostomi</taxon>
        <taxon>Actinopterygii</taxon>
        <taxon>Neopterygii</taxon>
        <taxon>Teleostei</taxon>
        <taxon>Notacanthiformes</taxon>
        <taxon>Halosauridae</taxon>
        <taxon>Aldrovandia</taxon>
    </lineage>
</organism>
<dbReference type="AlphaFoldDB" id="A0AAD7TA24"/>